<evidence type="ECO:0000256" key="6">
    <source>
        <dbReference type="ARBA" id="ARBA00022741"/>
    </source>
</evidence>
<dbReference type="PANTHER" id="PTHR43071">
    <property type="entry name" value="2-AMINO-4-HYDROXY-6-HYDROXYMETHYLDIHYDROPTERIDINE PYROPHOSPHOKINASE"/>
    <property type="match status" value="1"/>
</dbReference>
<dbReference type="GO" id="GO:0046654">
    <property type="term" value="P:tetrahydrofolate biosynthetic process"/>
    <property type="evidence" value="ECO:0007669"/>
    <property type="project" value="UniProtKB-UniPathway"/>
</dbReference>
<dbReference type="Gene3D" id="3.30.70.560">
    <property type="entry name" value="7,8-Dihydro-6-hydroxymethylpterin-pyrophosphokinase HPPK"/>
    <property type="match status" value="1"/>
</dbReference>
<comment type="caution">
    <text evidence="14">The sequence shown here is derived from an EMBL/GenBank/DDBJ whole genome shotgun (WGS) entry which is preliminary data.</text>
</comment>
<keyword evidence="6" id="KW-0547">Nucleotide-binding</keyword>
<comment type="similarity">
    <text evidence="2">Belongs to the HPPK family.</text>
</comment>
<comment type="pathway">
    <text evidence="1">Cofactor biosynthesis; tetrahydrofolate biosynthesis; 2-amino-4-hydroxy-6-hydroxymethyl-7,8-dihydropteridine diphosphate from 7,8-dihydroneopterin triphosphate: step 4/4.</text>
</comment>
<dbReference type="CDD" id="cd00483">
    <property type="entry name" value="HPPK"/>
    <property type="match status" value="1"/>
</dbReference>
<dbReference type="PROSITE" id="PS00794">
    <property type="entry name" value="HPPK"/>
    <property type="match status" value="1"/>
</dbReference>
<dbReference type="Proteomes" id="UP000004221">
    <property type="component" value="Unassembled WGS sequence"/>
</dbReference>
<dbReference type="Pfam" id="PF01288">
    <property type="entry name" value="HPPK"/>
    <property type="match status" value="1"/>
</dbReference>
<protein>
    <recommendedName>
        <fullName evidence="4">2-amino-4-hydroxy-6-hydroxymethyldihydropteridine pyrophosphokinase</fullName>
        <ecNumber evidence="3">2.7.6.3</ecNumber>
    </recommendedName>
    <alternativeName>
        <fullName evidence="11">6-hydroxymethyl-7,8-dihydropterin pyrophosphokinase</fullName>
    </alternativeName>
    <alternativeName>
        <fullName evidence="12">7,8-dihydro-6-hydroxymethylpterin-pyrophosphokinase</fullName>
    </alternativeName>
</protein>
<evidence type="ECO:0000259" key="13">
    <source>
        <dbReference type="PROSITE" id="PS00794"/>
    </source>
</evidence>
<name>I4EDP6_9BACT</name>
<keyword evidence="7 14" id="KW-0418">Kinase</keyword>
<evidence type="ECO:0000256" key="7">
    <source>
        <dbReference type="ARBA" id="ARBA00022777"/>
    </source>
</evidence>
<feature type="domain" description="7,8-dihydro-6-hydroxymethylpterin-pyrophosphokinase" evidence="13">
    <location>
        <begin position="86"/>
        <end position="97"/>
    </location>
</feature>
<evidence type="ECO:0000256" key="4">
    <source>
        <dbReference type="ARBA" id="ARBA00016218"/>
    </source>
</evidence>
<keyword evidence="8" id="KW-0067">ATP-binding</keyword>
<evidence type="ECO:0000256" key="11">
    <source>
        <dbReference type="ARBA" id="ARBA00029766"/>
    </source>
</evidence>
<dbReference type="AlphaFoldDB" id="I4EDP6"/>
<evidence type="ECO:0000256" key="9">
    <source>
        <dbReference type="ARBA" id="ARBA00022909"/>
    </source>
</evidence>
<evidence type="ECO:0000256" key="10">
    <source>
        <dbReference type="ARBA" id="ARBA00029409"/>
    </source>
</evidence>
<dbReference type="OrthoDB" id="9808041at2"/>
<dbReference type="PANTHER" id="PTHR43071:SF1">
    <property type="entry name" value="2-AMINO-4-HYDROXY-6-HYDROXYMETHYLDIHYDROPTERIDINE PYROPHOSPHOKINASE"/>
    <property type="match status" value="1"/>
</dbReference>
<dbReference type="EMBL" id="CAGS01000066">
    <property type="protein sequence ID" value="CCF82808.1"/>
    <property type="molecule type" value="Genomic_DNA"/>
</dbReference>
<dbReference type="EC" id="2.7.6.3" evidence="3"/>
<dbReference type="GO" id="GO:0003848">
    <property type="term" value="F:2-amino-4-hydroxy-6-hydroxymethyldihydropteridine diphosphokinase activity"/>
    <property type="evidence" value="ECO:0007669"/>
    <property type="project" value="UniProtKB-EC"/>
</dbReference>
<evidence type="ECO:0000313" key="15">
    <source>
        <dbReference type="Proteomes" id="UP000004221"/>
    </source>
</evidence>
<evidence type="ECO:0000256" key="12">
    <source>
        <dbReference type="ARBA" id="ARBA00033413"/>
    </source>
</evidence>
<dbReference type="UniPathway" id="UPA00077">
    <property type="reaction ID" value="UER00155"/>
</dbReference>
<dbReference type="RefSeq" id="WP_008475245.1">
    <property type="nucleotide sequence ID" value="NZ_CAGS01000066.1"/>
</dbReference>
<evidence type="ECO:0000256" key="2">
    <source>
        <dbReference type="ARBA" id="ARBA00005810"/>
    </source>
</evidence>
<dbReference type="SUPFAM" id="SSF55083">
    <property type="entry name" value="6-hydroxymethyl-7,8-dihydropterin pyrophosphokinase, HPPK"/>
    <property type="match status" value="1"/>
</dbReference>
<comment type="function">
    <text evidence="10">Catalyzes the transfer of pyrophosphate from adenosine triphosphate (ATP) to 6-hydroxymethyl-7,8-dihydropterin, an enzymatic step in folate biosynthesis pathway.</text>
</comment>
<organism evidence="14 15">
    <name type="scientific">Nitrolancea hollandica Lb</name>
    <dbReference type="NCBI Taxonomy" id="1129897"/>
    <lineage>
        <taxon>Bacteria</taxon>
        <taxon>Pseudomonadati</taxon>
        <taxon>Thermomicrobiota</taxon>
        <taxon>Thermomicrobia</taxon>
        <taxon>Sphaerobacterales</taxon>
        <taxon>Sphaerobacterineae</taxon>
        <taxon>Sphaerobacteraceae</taxon>
        <taxon>Nitrolancea</taxon>
    </lineage>
</organism>
<dbReference type="GO" id="GO:0046656">
    <property type="term" value="P:folic acid biosynthetic process"/>
    <property type="evidence" value="ECO:0007669"/>
    <property type="project" value="UniProtKB-KW"/>
</dbReference>
<gene>
    <name evidence="14" type="primary">folK</name>
    <name evidence="14" type="ORF">NITHO_1580017</name>
</gene>
<dbReference type="GO" id="GO:0005524">
    <property type="term" value="F:ATP binding"/>
    <property type="evidence" value="ECO:0007669"/>
    <property type="project" value="UniProtKB-KW"/>
</dbReference>
<keyword evidence="9" id="KW-0289">Folate biosynthesis</keyword>
<evidence type="ECO:0000313" key="14">
    <source>
        <dbReference type="EMBL" id="CCF82808.1"/>
    </source>
</evidence>
<evidence type="ECO:0000256" key="8">
    <source>
        <dbReference type="ARBA" id="ARBA00022840"/>
    </source>
</evidence>
<proteinExistence type="inferred from homology"/>
<dbReference type="GO" id="GO:0016301">
    <property type="term" value="F:kinase activity"/>
    <property type="evidence" value="ECO:0007669"/>
    <property type="project" value="UniProtKB-KW"/>
</dbReference>
<evidence type="ECO:0000256" key="5">
    <source>
        <dbReference type="ARBA" id="ARBA00022679"/>
    </source>
</evidence>
<keyword evidence="5 14" id="KW-0808">Transferase</keyword>
<dbReference type="InterPro" id="IPR035907">
    <property type="entry name" value="Hppk_sf"/>
</dbReference>
<accession>I4EDP6</accession>
<reference evidence="14 15" key="1">
    <citation type="journal article" date="2012" name="ISME J.">
        <title>Nitrification expanded: discovery, physiology and genomics of a nitrite-oxidizing bacterium from the phylum Chloroflexi.</title>
        <authorList>
            <person name="Sorokin D.Y."/>
            <person name="Lucker S."/>
            <person name="Vejmelkova D."/>
            <person name="Kostrikina N.A."/>
            <person name="Kleerebezem R."/>
            <person name="Rijpstra W.I."/>
            <person name="Damste J.S."/>
            <person name="Le Paslier D."/>
            <person name="Muyzer G."/>
            <person name="Wagner M."/>
            <person name="van Loosdrecht M.C."/>
            <person name="Daims H."/>
        </authorList>
    </citation>
    <scope>NUCLEOTIDE SEQUENCE [LARGE SCALE GENOMIC DNA]</scope>
    <source>
        <strain evidence="15">none</strain>
    </source>
</reference>
<evidence type="ECO:0000256" key="3">
    <source>
        <dbReference type="ARBA" id="ARBA00013253"/>
    </source>
</evidence>
<keyword evidence="15" id="KW-1185">Reference proteome</keyword>
<evidence type="ECO:0000256" key="1">
    <source>
        <dbReference type="ARBA" id="ARBA00005051"/>
    </source>
</evidence>
<dbReference type="NCBIfam" id="TIGR01498">
    <property type="entry name" value="folK"/>
    <property type="match status" value="1"/>
</dbReference>
<dbReference type="InterPro" id="IPR000550">
    <property type="entry name" value="Hppk"/>
</dbReference>
<sequence length="172" mass="18770">MTRAYLGLGANLGDRRANLRTAVDALRAHGELVAGSSLYETEPVGYLNQPPFLNAVIGLETLLSPADLLQAGLRIERELGRERSFRNAPRSLDIDLLLYDGEVLDDPALRLPHPRLHERAFVLVPLAEIAPALRHPSLNRTIAELLAALGDTSTAVRRVSGPNWANEATDPE</sequence>